<feature type="transmembrane region" description="Helical" evidence="1">
    <location>
        <begin position="20"/>
        <end position="41"/>
    </location>
</feature>
<feature type="transmembrane region" description="Helical" evidence="1">
    <location>
        <begin position="94"/>
        <end position="113"/>
    </location>
</feature>
<sequence length="312" mass="34782">MLYHVVLHVYFLSRRLPPLFYIAASSQPLLYIAALSSASILHRCVVPASTLHRRVAPRLYFTSPSSSASFSLHRLLCRRPPSILHRPSSCVSNFLCVVLIFFFPQVVSASILSRQILHRCVVITVHRFVVPCSLFYIAASSLRVHFPCVVLALFFSPGRPPPLFSASFYLAVTSSAANLRALSSASIFTSPTRRPPPLFYLAVTSSAANLPRVVLRLYFISPTRTPPLFSIAESSSASNFPCVVRRVVRLFYRLFYIAASTSVVSFFSPHLFYLAVTSSAANTSLTRCPPPLFYIADTYSASIFYRRVVLRV</sequence>
<keyword evidence="1" id="KW-0472">Membrane</keyword>
<keyword evidence="1" id="KW-1133">Transmembrane helix</keyword>
<dbReference type="EMBL" id="CAHIKZ030001900">
    <property type="protein sequence ID" value="CAE1276774.1"/>
    <property type="molecule type" value="Genomic_DNA"/>
</dbReference>
<dbReference type="Proteomes" id="UP000597762">
    <property type="component" value="Unassembled WGS sequence"/>
</dbReference>
<proteinExistence type="predicted"/>
<dbReference type="AlphaFoldDB" id="A0A812CN11"/>
<feature type="transmembrane region" description="Helical" evidence="1">
    <location>
        <begin position="254"/>
        <end position="276"/>
    </location>
</feature>
<protein>
    <submittedName>
        <fullName evidence="2">Uncharacterized protein</fullName>
    </submittedName>
</protein>
<accession>A0A812CN11</accession>
<reference evidence="2" key="1">
    <citation type="submission" date="2021-01" db="EMBL/GenBank/DDBJ databases">
        <authorList>
            <person name="Li R."/>
            <person name="Bekaert M."/>
        </authorList>
    </citation>
    <scope>NUCLEOTIDE SEQUENCE</scope>
    <source>
        <strain evidence="2">Farmed</strain>
    </source>
</reference>
<gene>
    <name evidence="2" type="ORF">SPHA_40219</name>
</gene>
<keyword evidence="1" id="KW-0812">Transmembrane</keyword>
<feature type="transmembrane region" description="Helical" evidence="1">
    <location>
        <begin position="133"/>
        <end position="155"/>
    </location>
</feature>
<organism evidence="2 3">
    <name type="scientific">Acanthosepion pharaonis</name>
    <name type="common">Pharaoh cuttlefish</name>
    <name type="synonym">Sepia pharaonis</name>
    <dbReference type="NCBI Taxonomy" id="158019"/>
    <lineage>
        <taxon>Eukaryota</taxon>
        <taxon>Metazoa</taxon>
        <taxon>Spiralia</taxon>
        <taxon>Lophotrochozoa</taxon>
        <taxon>Mollusca</taxon>
        <taxon>Cephalopoda</taxon>
        <taxon>Coleoidea</taxon>
        <taxon>Decapodiformes</taxon>
        <taxon>Sepiida</taxon>
        <taxon>Sepiina</taxon>
        <taxon>Sepiidae</taxon>
        <taxon>Acanthosepion</taxon>
    </lineage>
</organism>
<comment type="caution">
    <text evidence="2">The sequence shown here is derived from an EMBL/GenBank/DDBJ whole genome shotgun (WGS) entry which is preliminary data.</text>
</comment>
<feature type="transmembrane region" description="Helical" evidence="1">
    <location>
        <begin position="199"/>
        <end position="219"/>
    </location>
</feature>
<evidence type="ECO:0000313" key="3">
    <source>
        <dbReference type="Proteomes" id="UP000597762"/>
    </source>
</evidence>
<evidence type="ECO:0000313" key="2">
    <source>
        <dbReference type="EMBL" id="CAE1276774.1"/>
    </source>
</evidence>
<evidence type="ECO:0000256" key="1">
    <source>
        <dbReference type="SAM" id="Phobius"/>
    </source>
</evidence>
<keyword evidence="3" id="KW-1185">Reference proteome</keyword>
<name>A0A812CN11_ACAPH</name>